<feature type="active site" description="Charge relay system" evidence="5">
    <location>
        <position position="102"/>
    </location>
</feature>
<dbReference type="PANTHER" id="PTHR43806">
    <property type="entry name" value="PEPTIDASE S8"/>
    <property type="match status" value="1"/>
</dbReference>
<evidence type="ECO:0000259" key="6">
    <source>
        <dbReference type="Pfam" id="PF00082"/>
    </source>
</evidence>
<reference evidence="8 9" key="1">
    <citation type="submission" date="2019-06" db="EMBL/GenBank/DDBJ databases">
        <authorList>
            <person name="Livingstone P."/>
            <person name="Whitworth D."/>
        </authorList>
    </citation>
    <scope>NUCLEOTIDE SEQUENCE [LARGE SCALE GENOMIC DNA]</scope>
    <source>
        <strain evidence="8 9">AM401</strain>
    </source>
</reference>
<dbReference type="InterPro" id="IPR050131">
    <property type="entry name" value="Peptidase_S8_subtilisin-like"/>
</dbReference>
<dbReference type="InterPro" id="IPR013783">
    <property type="entry name" value="Ig-like_fold"/>
</dbReference>
<dbReference type="InterPro" id="IPR015500">
    <property type="entry name" value="Peptidase_S8_subtilisin-rel"/>
</dbReference>
<gene>
    <name evidence="8" type="ORF">FJV41_24550</name>
</gene>
<name>A0A540WWG8_9BACT</name>
<dbReference type="EMBL" id="VIFM01000104">
    <property type="protein sequence ID" value="TQF13327.1"/>
    <property type="molecule type" value="Genomic_DNA"/>
</dbReference>
<feature type="active site" description="Charge relay system" evidence="5">
    <location>
        <position position="141"/>
    </location>
</feature>
<keyword evidence="9" id="KW-1185">Reference proteome</keyword>
<accession>A0A540WWG8</accession>
<evidence type="ECO:0000313" key="8">
    <source>
        <dbReference type="EMBL" id="TQF13327.1"/>
    </source>
</evidence>
<protein>
    <submittedName>
        <fullName evidence="8">S8 family serine peptidase</fullName>
    </submittedName>
</protein>
<feature type="active site" description="Charge relay system" evidence="5">
    <location>
        <position position="337"/>
    </location>
</feature>
<dbReference type="PANTHER" id="PTHR43806:SF11">
    <property type="entry name" value="CEREVISIN-RELATED"/>
    <property type="match status" value="1"/>
</dbReference>
<comment type="similarity">
    <text evidence="1 5">Belongs to the peptidase S8 family.</text>
</comment>
<evidence type="ECO:0000313" key="9">
    <source>
        <dbReference type="Proteomes" id="UP000315369"/>
    </source>
</evidence>
<keyword evidence="2 5" id="KW-0645">Protease</keyword>
<dbReference type="Gene3D" id="3.40.50.200">
    <property type="entry name" value="Peptidase S8/S53 domain"/>
    <property type="match status" value="1"/>
</dbReference>
<evidence type="ECO:0000256" key="3">
    <source>
        <dbReference type="ARBA" id="ARBA00022801"/>
    </source>
</evidence>
<dbReference type="PROSITE" id="PS51892">
    <property type="entry name" value="SUBTILASE"/>
    <property type="match status" value="1"/>
</dbReference>
<evidence type="ECO:0000256" key="2">
    <source>
        <dbReference type="ARBA" id="ARBA00022670"/>
    </source>
</evidence>
<feature type="domain" description="Peptidase S8/S53" evidence="6">
    <location>
        <begin position="95"/>
        <end position="384"/>
    </location>
</feature>
<dbReference type="Gene3D" id="2.60.40.10">
    <property type="entry name" value="Immunoglobulins"/>
    <property type="match status" value="4"/>
</dbReference>
<organism evidence="8 9">
    <name type="scientific">Myxococcus llanfairpwllgwyngyllgogerychwyrndrobwllllantysiliogogogochensis</name>
    <dbReference type="NCBI Taxonomy" id="2590453"/>
    <lineage>
        <taxon>Bacteria</taxon>
        <taxon>Pseudomonadati</taxon>
        <taxon>Myxococcota</taxon>
        <taxon>Myxococcia</taxon>
        <taxon>Myxococcales</taxon>
        <taxon>Cystobacterineae</taxon>
        <taxon>Myxococcaceae</taxon>
        <taxon>Myxococcus</taxon>
    </lineage>
</organism>
<feature type="domain" description="Nbr1 FW" evidence="7">
    <location>
        <begin position="733"/>
        <end position="821"/>
    </location>
</feature>
<evidence type="ECO:0000256" key="1">
    <source>
        <dbReference type="ARBA" id="ARBA00011073"/>
    </source>
</evidence>
<comment type="caution">
    <text evidence="8">The sequence shown here is derived from an EMBL/GenBank/DDBJ whole genome shotgun (WGS) entry which is preliminary data.</text>
</comment>
<evidence type="ECO:0000256" key="5">
    <source>
        <dbReference type="PROSITE-ProRule" id="PRU01240"/>
    </source>
</evidence>
<sequence>MTLHGLTFQQADVLSGGTELWTLASNEALTNKSVAEQESLTTAAVEDLRLRADVEYAHVDPYMDYLSEPVDPYYGLQWHYPAIHLPEAWQTVTGNVKIAVLDSGRLAHPDLDDRWGQGHDFGYEQPNVSDPDPTSDGRWHHGLAVAGILGAKWDNYGVAGVCRDCPLMPVKISSTADRPIMSNVTKAINWAVLNGAKVINMSFGTLEPTEERCVDFPLLQQAVTDAIQAGVVVVAAAGNDNRDPSVVIPASCQGVITVAATMPNGHLAPYSNRGPRVTITAPGGGPDVYGNGLLCDDPTPMGPYNGLGGSVTAWAVSKPGPTVFGADFCHRYISGTSFAAPHVAGVAALIMTQRPHWTVAQVTQRLLQSVNAVPGCPANTCGAGMLDASKAVITPLLIPSPTCESIPGTATNTSTFSCTVPWPFGGVTPYTQSWSSIANLTIENSTSISVAGTCTPGTDATVRFTVSDSEATTLSRDVSFRCATPALDARLVFQRVDSTMQADRIYNITVMMQNTGTEPWTAATGFRLQAIEPVNNTSFWGLDRVQLEPGEVIRRFETKTFLFAIRTPYELGTYPFQWRMMKEGHGLFGAPSFLTQINVTVPFRDSAFVRQSVPTTVVAGSTFHATFTMKNTGSDTWTMATFYRLGSQPATSSVWGHQRIYLNPTDSAARGQELTFSTMLTAPTTPGPYTMYWRMVQDGFDTPVYFGAFTEPITINVTLPPRDAVVVSQSGPTTVMAGTSFVYDVTLRNTGTLPWRADTGFSLRNLFPEWSNSNGALAPGEEVAPGAEKTFHVTVNAPTQVRSYALRWQMWQTQAGGFGQSSPLTFIQVIPRTDATFVGQTVPARVEPGQSFPVTVTMKNSGDTTWGDSAIVHLAPLPNLQGNNWGHVSVTLEPGDRVKPGDERTFSFTATAPTTTQGPHAFQWRMRMQTAPGTFSHMGESSALVNILVADRCYCPPGDVCQDINCTPPVEM</sequence>
<dbReference type="GO" id="GO:0006508">
    <property type="term" value="P:proteolysis"/>
    <property type="evidence" value="ECO:0007669"/>
    <property type="project" value="UniProtKB-KW"/>
</dbReference>
<dbReference type="SUPFAM" id="SSF52743">
    <property type="entry name" value="Subtilisin-like"/>
    <property type="match status" value="1"/>
</dbReference>
<dbReference type="Proteomes" id="UP000315369">
    <property type="component" value="Unassembled WGS sequence"/>
</dbReference>
<dbReference type="Pfam" id="PF00082">
    <property type="entry name" value="Peptidase_S8"/>
    <property type="match status" value="1"/>
</dbReference>
<dbReference type="AlphaFoldDB" id="A0A540WWG8"/>
<dbReference type="InterPro" id="IPR036852">
    <property type="entry name" value="Peptidase_S8/S53_dom_sf"/>
</dbReference>
<keyword evidence="4 5" id="KW-0720">Serine protease</keyword>
<dbReference type="PROSITE" id="PS00138">
    <property type="entry name" value="SUBTILASE_SER"/>
    <property type="match status" value="1"/>
</dbReference>
<feature type="domain" description="Nbr1 FW" evidence="7">
    <location>
        <begin position="615"/>
        <end position="698"/>
    </location>
</feature>
<dbReference type="Pfam" id="PF16158">
    <property type="entry name" value="N_BRCA1_IG"/>
    <property type="match status" value="2"/>
</dbReference>
<evidence type="ECO:0000259" key="7">
    <source>
        <dbReference type="Pfam" id="PF16158"/>
    </source>
</evidence>
<proteinExistence type="inferred from homology"/>
<dbReference type="InterPro" id="IPR000209">
    <property type="entry name" value="Peptidase_S8/S53_dom"/>
</dbReference>
<dbReference type="InterPro" id="IPR023828">
    <property type="entry name" value="Peptidase_S8_Ser-AS"/>
</dbReference>
<dbReference type="InterPro" id="IPR032350">
    <property type="entry name" value="Nbr1_FW"/>
</dbReference>
<keyword evidence="3 5" id="KW-0378">Hydrolase</keyword>
<dbReference type="GO" id="GO:0004252">
    <property type="term" value="F:serine-type endopeptidase activity"/>
    <property type="evidence" value="ECO:0007669"/>
    <property type="project" value="UniProtKB-UniRule"/>
</dbReference>
<dbReference type="PRINTS" id="PR00723">
    <property type="entry name" value="SUBTILISIN"/>
</dbReference>
<evidence type="ECO:0000256" key="4">
    <source>
        <dbReference type="ARBA" id="ARBA00022825"/>
    </source>
</evidence>